<dbReference type="InterPro" id="IPR001173">
    <property type="entry name" value="Glyco_trans_2-like"/>
</dbReference>
<feature type="transmembrane region" description="Helical" evidence="2">
    <location>
        <begin position="38"/>
        <end position="62"/>
    </location>
</feature>
<name>A0A1J4JFY9_9EUKA</name>
<dbReference type="Pfam" id="PF00535">
    <property type="entry name" value="Glycos_transf_2"/>
    <property type="match status" value="1"/>
</dbReference>
<keyword evidence="2" id="KW-0472">Membrane</keyword>
<protein>
    <recommendedName>
        <fullName evidence="3">Glycosyltransferase 2-like domain-containing protein</fullName>
    </recommendedName>
</protein>
<keyword evidence="2" id="KW-1133">Transmembrane helix</keyword>
<dbReference type="PANTHER" id="PTHR22916">
    <property type="entry name" value="GLYCOSYLTRANSFERASE"/>
    <property type="match status" value="1"/>
</dbReference>
<gene>
    <name evidence="4" type="ORF">TRFO_35505</name>
</gene>
<dbReference type="GO" id="GO:0016758">
    <property type="term" value="F:hexosyltransferase activity"/>
    <property type="evidence" value="ECO:0007669"/>
    <property type="project" value="UniProtKB-ARBA"/>
</dbReference>
<dbReference type="GeneID" id="94844998"/>
<comment type="caution">
    <text evidence="4">The sequence shown here is derived from an EMBL/GenBank/DDBJ whole genome shotgun (WGS) entry which is preliminary data.</text>
</comment>
<dbReference type="PANTHER" id="PTHR22916:SF3">
    <property type="entry name" value="UDP-GLCNAC:BETAGAL BETA-1,3-N-ACETYLGLUCOSAMINYLTRANSFERASE-LIKE PROTEIN 1"/>
    <property type="match status" value="1"/>
</dbReference>
<evidence type="ECO:0000313" key="4">
    <source>
        <dbReference type="EMBL" id="OHS98134.1"/>
    </source>
</evidence>
<accession>A0A1J4JFY9</accession>
<dbReference type="Proteomes" id="UP000179807">
    <property type="component" value="Unassembled WGS sequence"/>
</dbReference>
<dbReference type="CDD" id="cd00761">
    <property type="entry name" value="Glyco_tranf_GTA_type"/>
    <property type="match status" value="1"/>
</dbReference>
<dbReference type="AlphaFoldDB" id="A0A1J4JFY9"/>
<organism evidence="4 5">
    <name type="scientific">Tritrichomonas foetus</name>
    <dbReference type="NCBI Taxonomy" id="1144522"/>
    <lineage>
        <taxon>Eukaryota</taxon>
        <taxon>Metamonada</taxon>
        <taxon>Parabasalia</taxon>
        <taxon>Tritrichomonadida</taxon>
        <taxon>Tritrichomonadidae</taxon>
        <taxon>Tritrichomonas</taxon>
    </lineage>
</organism>
<keyword evidence="5" id="KW-1185">Reference proteome</keyword>
<sequence length="358" mass="41673">MNDVNCNLLNKKLSFFHCEFKLNHRSMLFPFFLTKTPIIISPILSVIISCGNLPVSIIIPIFNKENYLNRSMPTVIHQTLKHIEIICIDDCSTDNSTSFILNLMKSDSRIKLIRNLYNQGTSLTRLNGVSNARGEYIMSLDPDDLLYLYAAEKNYKNAKSSNADVLEYRMKYRSQKIYDRNWFPCKTNYTNRGDILKKFSQFKMNWNVCKRLIKRSIYSKAAEFLLPFLEGKKINVGDDLIQCGMVYFLTNRLICTHVLSYIYFINADNSESGKYQELNLNSVQVNYGKALIRYLYSQNDITKCSFQDFMMNQTVSNLYHQLRSIEKVPKIECKINLPNFTCTQNLQFGTCLIKRTSN</sequence>
<feature type="domain" description="Glycosyltransferase 2-like" evidence="3">
    <location>
        <begin position="56"/>
        <end position="197"/>
    </location>
</feature>
<reference evidence="4" key="1">
    <citation type="submission" date="2016-10" db="EMBL/GenBank/DDBJ databases">
        <authorList>
            <person name="Benchimol M."/>
            <person name="Almeida L.G."/>
            <person name="Vasconcelos A.T."/>
            <person name="Perreira-Neves A."/>
            <person name="Rosa I.A."/>
            <person name="Tasca T."/>
            <person name="Bogo M.R."/>
            <person name="de Souza W."/>
        </authorList>
    </citation>
    <scope>NUCLEOTIDE SEQUENCE [LARGE SCALE GENOMIC DNA]</scope>
    <source>
        <strain evidence="4">K</strain>
    </source>
</reference>
<dbReference type="Gene3D" id="3.90.550.10">
    <property type="entry name" value="Spore Coat Polysaccharide Biosynthesis Protein SpsA, Chain A"/>
    <property type="match status" value="1"/>
</dbReference>
<dbReference type="EMBL" id="MLAK01001073">
    <property type="protein sequence ID" value="OHS98134.1"/>
    <property type="molecule type" value="Genomic_DNA"/>
</dbReference>
<evidence type="ECO:0000259" key="3">
    <source>
        <dbReference type="Pfam" id="PF00535"/>
    </source>
</evidence>
<proteinExistence type="predicted"/>
<dbReference type="InterPro" id="IPR029044">
    <property type="entry name" value="Nucleotide-diphossugar_trans"/>
</dbReference>
<dbReference type="RefSeq" id="XP_068351271.1">
    <property type="nucleotide sequence ID" value="XM_068510294.1"/>
</dbReference>
<comment type="function">
    <text evidence="1">Dolichyl-phosphate beta-glucosyltransferase involved in the glycosylation of glycoproteins through the synthesis of dolichyl beta-D-glucosyl phosphate which serves as a sugar donor for transfer of three glucose residues to the Man-9-GlcNAc-2-PP-dolichol precursor to N-glycans.</text>
</comment>
<dbReference type="SUPFAM" id="SSF53448">
    <property type="entry name" value="Nucleotide-diphospho-sugar transferases"/>
    <property type="match status" value="1"/>
</dbReference>
<dbReference type="OrthoDB" id="3784at2759"/>
<evidence type="ECO:0000256" key="1">
    <source>
        <dbReference type="ARBA" id="ARBA00003301"/>
    </source>
</evidence>
<evidence type="ECO:0000313" key="5">
    <source>
        <dbReference type="Proteomes" id="UP000179807"/>
    </source>
</evidence>
<keyword evidence="2" id="KW-0812">Transmembrane</keyword>
<dbReference type="VEuPathDB" id="TrichDB:TRFO_35505"/>
<evidence type="ECO:0000256" key="2">
    <source>
        <dbReference type="SAM" id="Phobius"/>
    </source>
</evidence>